<accession>A0A4R3VDJ8</accession>
<dbReference type="AlphaFoldDB" id="A0A4R3VDJ8"/>
<reference evidence="1 2" key="1">
    <citation type="submission" date="2019-03" db="EMBL/GenBank/DDBJ databases">
        <title>Genomic Encyclopedia of Type Strains, Phase IV (KMG-IV): sequencing the most valuable type-strain genomes for metagenomic binning, comparative biology and taxonomic classification.</title>
        <authorList>
            <person name="Goeker M."/>
        </authorList>
    </citation>
    <scope>NUCLEOTIDE SEQUENCE [LARGE SCALE GENOMIC DNA]</scope>
    <source>
        <strain evidence="1 2">DSM 100048</strain>
    </source>
</reference>
<dbReference type="Proteomes" id="UP000294692">
    <property type="component" value="Unassembled WGS sequence"/>
</dbReference>
<keyword evidence="2" id="KW-1185">Reference proteome</keyword>
<gene>
    <name evidence="1" type="ORF">EV686_102421</name>
</gene>
<evidence type="ECO:0000313" key="2">
    <source>
        <dbReference type="Proteomes" id="UP000294692"/>
    </source>
</evidence>
<name>A0A4R3VDJ8_9BURK</name>
<organism evidence="1 2">
    <name type="scientific">Paracandidimonas soli</name>
    <dbReference type="NCBI Taxonomy" id="1917182"/>
    <lineage>
        <taxon>Bacteria</taxon>
        <taxon>Pseudomonadati</taxon>
        <taxon>Pseudomonadota</taxon>
        <taxon>Betaproteobacteria</taxon>
        <taxon>Burkholderiales</taxon>
        <taxon>Alcaligenaceae</taxon>
        <taxon>Paracandidimonas</taxon>
    </lineage>
</organism>
<dbReference type="Pfam" id="PF06226">
    <property type="entry name" value="DUF1007"/>
    <property type="match status" value="1"/>
</dbReference>
<dbReference type="EMBL" id="SMBX01000002">
    <property type="protein sequence ID" value="TCV01708.1"/>
    <property type="molecule type" value="Genomic_DNA"/>
</dbReference>
<comment type="caution">
    <text evidence="1">The sequence shown here is derived from an EMBL/GenBank/DDBJ whole genome shotgun (WGS) entry which is preliminary data.</text>
</comment>
<protein>
    <submittedName>
        <fullName evidence="1">ABC-type uncharacterized transport system substrate-binding protein</fullName>
    </submittedName>
</protein>
<evidence type="ECO:0000313" key="1">
    <source>
        <dbReference type="EMBL" id="TCV01708.1"/>
    </source>
</evidence>
<sequence length="176" mass="19544">MSAEGLISAIEEEWLFDDMYSSAILEGLADNGAEKEVAVRDFAAEVIGNLGPYGYFMKVAEDGRPVQIDTVTQFKSEMKGEQLLLSFTAPLARPVDPQHHAVQFSVYDPTYFIRMVHRPDDPPSIKSKEKNHCRVHVEPPNPSPATIARAFALDRGASPDDTLGDLFAEKVHIRCK</sequence>
<dbReference type="InterPro" id="IPR010412">
    <property type="entry name" value="DUF1007"/>
</dbReference>
<proteinExistence type="predicted"/>